<dbReference type="InterPro" id="IPR027470">
    <property type="entry name" value="Cation_efflux_CTD"/>
</dbReference>
<feature type="transmembrane region" description="Helical" evidence="9">
    <location>
        <begin position="273"/>
        <end position="290"/>
    </location>
</feature>
<feature type="domain" description="Cation efflux protein cytoplasmic" evidence="11">
    <location>
        <begin position="305"/>
        <end position="374"/>
    </location>
</feature>
<keyword evidence="5" id="KW-0862">Zinc</keyword>
<dbReference type="Pfam" id="PF16916">
    <property type="entry name" value="ZT_dimer"/>
    <property type="match status" value="1"/>
</dbReference>
<dbReference type="Pfam" id="PF01545">
    <property type="entry name" value="Cation_efflux"/>
    <property type="match status" value="1"/>
</dbReference>
<keyword evidence="4 9" id="KW-0812">Transmembrane</keyword>
<dbReference type="AlphaFoldDB" id="A0AAD9KK45"/>
<keyword evidence="13" id="KW-1185">Reference proteome</keyword>
<dbReference type="InterPro" id="IPR002524">
    <property type="entry name" value="Cation_efflux"/>
</dbReference>
<evidence type="ECO:0000256" key="3">
    <source>
        <dbReference type="ARBA" id="ARBA00022448"/>
    </source>
</evidence>
<evidence type="ECO:0000256" key="4">
    <source>
        <dbReference type="ARBA" id="ARBA00022692"/>
    </source>
</evidence>
<dbReference type="SUPFAM" id="SSF160240">
    <property type="entry name" value="Cation efflux protein cytoplasmic domain-like"/>
    <property type="match status" value="1"/>
</dbReference>
<evidence type="ECO:0000256" key="5">
    <source>
        <dbReference type="ARBA" id="ARBA00022833"/>
    </source>
</evidence>
<dbReference type="InterPro" id="IPR058533">
    <property type="entry name" value="Cation_efflux_TM"/>
</dbReference>
<reference evidence="12" key="1">
    <citation type="journal article" date="2023" name="Mol. Biol. Evol.">
        <title>Third-Generation Sequencing Reveals the Adaptive Role of the Epigenome in Three Deep-Sea Polychaetes.</title>
        <authorList>
            <person name="Perez M."/>
            <person name="Aroh O."/>
            <person name="Sun Y."/>
            <person name="Lan Y."/>
            <person name="Juniper S.K."/>
            <person name="Young C.R."/>
            <person name="Angers B."/>
            <person name="Qian P.Y."/>
        </authorList>
    </citation>
    <scope>NUCLEOTIDE SEQUENCE</scope>
    <source>
        <strain evidence="12">R07B-5</strain>
    </source>
</reference>
<keyword evidence="3" id="KW-0813">Transport</keyword>
<keyword evidence="7 9" id="KW-0472">Membrane</keyword>
<dbReference type="Gene3D" id="1.20.1510.10">
    <property type="entry name" value="Cation efflux protein transmembrane domain"/>
    <property type="match status" value="1"/>
</dbReference>
<evidence type="ECO:0000256" key="6">
    <source>
        <dbReference type="ARBA" id="ARBA00022989"/>
    </source>
</evidence>
<feature type="domain" description="Cation efflux protein transmembrane" evidence="10">
    <location>
        <begin position="13"/>
        <end position="298"/>
    </location>
</feature>
<feature type="compositionally biased region" description="Basic residues" evidence="8">
    <location>
        <begin position="145"/>
        <end position="154"/>
    </location>
</feature>
<dbReference type="GO" id="GO:0006882">
    <property type="term" value="P:intracellular zinc ion homeostasis"/>
    <property type="evidence" value="ECO:0007669"/>
    <property type="project" value="TreeGrafter"/>
</dbReference>
<sequence length="459" mass="49919">MGRYNGKTCRLLSMLALTAGFFFVEIIVGYFTNSLALVGDSYHMLSDVIALLVGFASVRISRWQSKKNTYGWARAEVLGALVNAVFLIALCFTIFVEALQRLVHDEHIKDPQLMLVVGALGLFINLIGLCLFSGHGHSHGGGGHGHSHGGHGHSHGSQSHDSDSHDVDSSSDAHSHEPYELTNLKVQQTNGVLANVVVDSDDEGDGDKTDDELQGNSDNVPPVKTKLASSAQLNMRGVFLHVLGDALGSVIVIISALVIMFVEDDWKYKVDPAMSMFMVALIMSTTIPLLKESALILLQTVPTHLRVHELRKKLLQVPGVIAVHEFHIWQLAGNRIIASAHIRCQNLADYMRIADEVKKFFHNEGIHSTTIQPEFIELEQIPLCAGFDCALECPDKLCYPNTCCGTKKIKESKNPDVPPAEASNPPVDSCRDGHTQDARGGGDSQAVSGSAIVLDLEHV</sequence>
<name>A0AAD9KK45_RIDPI</name>
<dbReference type="GO" id="GO:0016020">
    <property type="term" value="C:membrane"/>
    <property type="evidence" value="ECO:0007669"/>
    <property type="project" value="UniProtKB-SubCell"/>
</dbReference>
<keyword evidence="6 9" id="KW-1133">Transmembrane helix</keyword>
<dbReference type="PANTHER" id="PTHR45820:SF4">
    <property type="entry name" value="ZINC TRANSPORTER 63C, ISOFORM F"/>
    <property type="match status" value="1"/>
</dbReference>
<feature type="transmembrane region" description="Helical" evidence="9">
    <location>
        <begin position="238"/>
        <end position="261"/>
    </location>
</feature>
<dbReference type="NCBIfam" id="TIGR01297">
    <property type="entry name" value="CDF"/>
    <property type="match status" value="1"/>
</dbReference>
<comment type="similarity">
    <text evidence="2">Belongs to the cation diffusion facilitator (CDF) transporter (TC 2.A.4) family. SLC30A subfamily.</text>
</comment>
<evidence type="ECO:0000259" key="11">
    <source>
        <dbReference type="Pfam" id="PF16916"/>
    </source>
</evidence>
<evidence type="ECO:0000313" key="12">
    <source>
        <dbReference type="EMBL" id="KAK2173028.1"/>
    </source>
</evidence>
<evidence type="ECO:0000256" key="1">
    <source>
        <dbReference type="ARBA" id="ARBA00004141"/>
    </source>
</evidence>
<dbReference type="EMBL" id="JAODUO010000910">
    <property type="protein sequence ID" value="KAK2173028.1"/>
    <property type="molecule type" value="Genomic_DNA"/>
</dbReference>
<protein>
    <recommendedName>
        <fullName evidence="14">Zinc transporter 1</fullName>
    </recommendedName>
</protein>
<evidence type="ECO:0000256" key="8">
    <source>
        <dbReference type="SAM" id="MobiDB-lite"/>
    </source>
</evidence>
<proteinExistence type="inferred from homology"/>
<dbReference type="GO" id="GO:0010312">
    <property type="term" value="P:detoxification of zinc ion"/>
    <property type="evidence" value="ECO:0007669"/>
    <property type="project" value="TreeGrafter"/>
</dbReference>
<feature type="transmembrane region" description="Helical" evidence="9">
    <location>
        <begin position="112"/>
        <end position="132"/>
    </location>
</feature>
<feature type="transmembrane region" description="Helical" evidence="9">
    <location>
        <begin position="80"/>
        <end position="100"/>
    </location>
</feature>
<feature type="compositionally biased region" description="Basic and acidic residues" evidence="8">
    <location>
        <begin position="158"/>
        <end position="176"/>
    </location>
</feature>
<dbReference type="InterPro" id="IPR036837">
    <property type="entry name" value="Cation_efflux_CTD_sf"/>
</dbReference>
<evidence type="ECO:0000259" key="10">
    <source>
        <dbReference type="Pfam" id="PF01545"/>
    </source>
</evidence>
<evidence type="ECO:0000256" key="2">
    <source>
        <dbReference type="ARBA" id="ARBA00008873"/>
    </source>
</evidence>
<evidence type="ECO:0008006" key="14">
    <source>
        <dbReference type="Google" id="ProtNLM"/>
    </source>
</evidence>
<dbReference type="GO" id="GO:0005385">
    <property type="term" value="F:zinc ion transmembrane transporter activity"/>
    <property type="evidence" value="ECO:0007669"/>
    <property type="project" value="TreeGrafter"/>
</dbReference>
<feature type="transmembrane region" description="Helical" evidence="9">
    <location>
        <begin position="43"/>
        <end position="60"/>
    </location>
</feature>
<gene>
    <name evidence="12" type="ORF">NP493_910g01015</name>
</gene>
<comment type="caution">
    <text evidence="12">The sequence shown here is derived from an EMBL/GenBank/DDBJ whole genome shotgun (WGS) entry which is preliminary data.</text>
</comment>
<feature type="region of interest" description="Disordered" evidence="8">
    <location>
        <begin position="198"/>
        <end position="222"/>
    </location>
</feature>
<feature type="compositionally biased region" description="Acidic residues" evidence="8">
    <location>
        <begin position="199"/>
        <end position="213"/>
    </location>
</feature>
<evidence type="ECO:0000256" key="7">
    <source>
        <dbReference type="ARBA" id="ARBA00023136"/>
    </source>
</evidence>
<feature type="region of interest" description="Disordered" evidence="8">
    <location>
        <begin position="410"/>
        <end position="448"/>
    </location>
</feature>
<feature type="transmembrane region" description="Helical" evidence="9">
    <location>
        <begin position="12"/>
        <end position="31"/>
    </location>
</feature>
<dbReference type="SUPFAM" id="SSF161111">
    <property type="entry name" value="Cation efflux protein transmembrane domain-like"/>
    <property type="match status" value="1"/>
</dbReference>
<dbReference type="InterPro" id="IPR027469">
    <property type="entry name" value="Cation_efflux_TMD_sf"/>
</dbReference>
<organism evidence="12 13">
    <name type="scientific">Ridgeia piscesae</name>
    <name type="common">Tubeworm</name>
    <dbReference type="NCBI Taxonomy" id="27915"/>
    <lineage>
        <taxon>Eukaryota</taxon>
        <taxon>Metazoa</taxon>
        <taxon>Spiralia</taxon>
        <taxon>Lophotrochozoa</taxon>
        <taxon>Annelida</taxon>
        <taxon>Polychaeta</taxon>
        <taxon>Sedentaria</taxon>
        <taxon>Canalipalpata</taxon>
        <taxon>Sabellida</taxon>
        <taxon>Siboglinidae</taxon>
        <taxon>Ridgeia</taxon>
    </lineage>
</organism>
<comment type="subcellular location">
    <subcellularLocation>
        <location evidence="1">Membrane</location>
        <topology evidence="1">Multi-pass membrane protein</topology>
    </subcellularLocation>
</comment>
<feature type="region of interest" description="Disordered" evidence="8">
    <location>
        <begin position="140"/>
        <end position="176"/>
    </location>
</feature>
<accession>A0AAD9KK45</accession>
<dbReference type="Proteomes" id="UP001209878">
    <property type="component" value="Unassembled WGS sequence"/>
</dbReference>
<evidence type="ECO:0000313" key="13">
    <source>
        <dbReference type="Proteomes" id="UP001209878"/>
    </source>
</evidence>
<dbReference type="PANTHER" id="PTHR45820">
    <property type="entry name" value="FI23527P1"/>
    <property type="match status" value="1"/>
</dbReference>
<evidence type="ECO:0000256" key="9">
    <source>
        <dbReference type="SAM" id="Phobius"/>
    </source>
</evidence>